<gene>
    <name evidence="2" type="ORF">CYMTET_18845</name>
</gene>
<feature type="non-terminal residue" evidence="2">
    <location>
        <position position="1"/>
    </location>
</feature>
<dbReference type="Proteomes" id="UP001190700">
    <property type="component" value="Unassembled WGS sequence"/>
</dbReference>
<feature type="compositionally biased region" description="Gly residues" evidence="1">
    <location>
        <begin position="47"/>
        <end position="62"/>
    </location>
</feature>
<proteinExistence type="predicted"/>
<evidence type="ECO:0000313" key="2">
    <source>
        <dbReference type="EMBL" id="KAK3272879.1"/>
    </source>
</evidence>
<comment type="caution">
    <text evidence="2">The sequence shown here is derived from an EMBL/GenBank/DDBJ whole genome shotgun (WGS) entry which is preliminary data.</text>
</comment>
<protein>
    <submittedName>
        <fullName evidence="2">Uncharacterized protein</fullName>
    </submittedName>
</protein>
<feature type="region of interest" description="Disordered" evidence="1">
    <location>
        <begin position="223"/>
        <end position="286"/>
    </location>
</feature>
<dbReference type="AlphaFoldDB" id="A0AAE0G798"/>
<organism evidence="2 3">
    <name type="scientific">Cymbomonas tetramitiformis</name>
    <dbReference type="NCBI Taxonomy" id="36881"/>
    <lineage>
        <taxon>Eukaryota</taxon>
        <taxon>Viridiplantae</taxon>
        <taxon>Chlorophyta</taxon>
        <taxon>Pyramimonadophyceae</taxon>
        <taxon>Pyramimonadales</taxon>
        <taxon>Pyramimonadaceae</taxon>
        <taxon>Cymbomonas</taxon>
    </lineage>
</organism>
<name>A0AAE0G798_9CHLO</name>
<feature type="compositionally biased region" description="Polar residues" evidence="1">
    <location>
        <begin position="67"/>
        <end position="90"/>
    </location>
</feature>
<accession>A0AAE0G798</accession>
<keyword evidence="3" id="KW-1185">Reference proteome</keyword>
<evidence type="ECO:0000256" key="1">
    <source>
        <dbReference type="SAM" id="MobiDB-lite"/>
    </source>
</evidence>
<feature type="compositionally biased region" description="Basic and acidic residues" evidence="1">
    <location>
        <begin position="274"/>
        <end position="286"/>
    </location>
</feature>
<sequence>GGGYYRERVGTPVGLDYTPPPAVVQEAAVAALASAPVARRKPREGTLGRGRGTGKPPSGGGPRHASTGPTLIANTSAPPRSVTPDLNSTGGRRAPQQGRQHSLSPKLHTLGSMPTSDTLPPPNMEDGGVKLPLVRPPKRRDLPDELLEKYKYNPPLTVPENTPEILKPQVEVEMQHRALRRSRSECDLTKYAESHQDGNGEKGTGDKFTGLLAVLKAAKRLREVVRPGNSRAPRRSRSARDIPSVSELQSISRDARASLDQPFPSHPWLQTQADCKDESDTRHSVN</sequence>
<dbReference type="EMBL" id="LGRX02008745">
    <property type="protein sequence ID" value="KAK3272879.1"/>
    <property type="molecule type" value="Genomic_DNA"/>
</dbReference>
<feature type="region of interest" description="Disordered" evidence="1">
    <location>
        <begin position="31"/>
        <end position="140"/>
    </location>
</feature>
<reference evidence="2 3" key="1">
    <citation type="journal article" date="2015" name="Genome Biol. Evol.">
        <title>Comparative Genomics of a Bacterivorous Green Alga Reveals Evolutionary Causalities and Consequences of Phago-Mixotrophic Mode of Nutrition.</title>
        <authorList>
            <person name="Burns J.A."/>
            <person name="Paasch A."/>
            <person name="Narechania A."/>
            <person name="Kim E."/>
        </authorList>
    </citation>
    <scope>NUCLEOTIDE SEQUENCE [LARGE SCALE GENOMIC DNA]</scope>
    <source>
        <strain evidence="2 3">PLY_AMNH</strain>
    </source>
</reference>
<evidence type="ECO:0000313" key="3">
    <source>
        <dbReference type="Proteomes" id="UP001190700"/>
    </source>
</evidence>